<name>F5YNP6_TREPZ</name>
<dbReference type="AlphaFoldDB" id="F5YNP6"/>
<dbReference type="HOGENOM" id="CLU_1601978_0_0_12"/>
<dbReference type="Proteomes" id="UP000009223">
    <property type="component" value="Chromosome"/>
</dbReference>
<dbReference type="EMBL" id="CP001843">
    <property type="protein sequence ID" value="AEF86600.1"/>
    <property type="molecule type" value="Genomic_DNA"/>
</dbReference>
<dbReference type="STRING" id="545694.TREPR_1648"/>
<dbReference type="KEGG" id="tpi:TREPR_1648"/>
<evidence type="ECO:0000256" key="1">
    <source>
        <dbReference type="ARBA" id="ARBA00023054"/>
    </source>
</evidence>
<dbReference type="GO" id="GO:0043093">
    <property type="term" value="P:FtsZ-dependent cytokinesis"/>
    <property type="evidence" value="ECO:0007669"/>
    <property type="project" value="InterPro"/>
</dbReference>
<feature type="compositionally biased region" description="Acidic residues" evidence="2">
    <location>
        <begin position="142"/>
        <end position="166"/>
    </location>
</feature>
<reference evidence="3 4" key="2">
    <citation type="journal article" date="2011" name="ISME J.">
        <title>RNA-seq reveals cooperative metabolic interactions between two termite-gut spirochete species in co-culture.</title>
        <authorList>
            <person name="Rosenthal A.Z."/>
            <person name="Matson E.G."/>
            <person name="Eldar A."/>
            <person name="Leadbetter J.R."/>
        </authorList>
    </citation>
    <scope>NUCLEOTIDE SEQUENCE [LARGE SCALE GENOMIC DNA]</scope>
    <source>
        <strain evidence="4">ATCC BAA-887 / DSM 12427 / ZAS-2</strain>
    </source>
</reference>
<dbReference type="InterPro" id="IPR009252">
    <property type="entry name" value="Cell_div_ZapB"/>
</dbReference>
<evidence type="ECO:0000313" key="3">
    <source>
        <dbReference type="EMBL" id="AEF86600.1"/>
    </source>
</evidence>
<organism evidence="3 4">
    <name type="scientific">Treponema primitia (strain ATCC BAA-887 / DSM 12427 / ZAS-2)</name>
    <dbReference type="NCBI Taxonomy" id="545694"/>
    <lineage>
        <taxon>Bacteria</taxon>
        <taxon>Pseudomonadati</taxon>
        <taxon>Spirochaetota</taxon>
        <taxon>Spirochaetia</taxon>
        <taxon>Spirochaetales</taxon>
        <taxon>Treponemataceae</taxon>
        <taxon>Treponema</taxon>
    </lineage>
</organism>
<reference evidence="4" key="1">
    <citation type="submission" date="2009-12" db="EMBL/GenBank/DDBJ databases">
        <title>Complete sequence of Treponema primitia strain ZAS-2.</title>
        <authorList>
            <person name="Tetu S.G."/>
            <person name="Matson E."/>
            <person name="Ren Q."/>
            <person name="Seshadri R."/>
            <person name="Elbourne L."/>
            <person name="Hassan K.A."/>
            <person name="Durkin A."/>
            <person name="Radune D."/>
            <person name="Mohamoud Y."/>
            <person name="Shay R."/>
            <person name="Jin S."/>
            <person name="Zhang X."/>
            <person name="Lucey K."/>
            <person name="Ballor N.R."/>
            <person name="Ottesen E."/>
            <person name="Rosenthal R."/>
            <person name="Allen A."/>
            <person name="Leadbetter J.R."/>
            <person name="Paulsen I.T."/>
        </authorList>
    </citation>
    <scope>NUCLEOTIDE SEQUENCE [LARGE SCALE GENOMIC DNA]</scope>
    <source>
        <strain evidence="4">ATCC BAA-887 / DSM 12427 / ZAS-2</strain>
    </source>
</reference>
<evidence type="ECO:0000256" key="2">
    <source>
        <dbReference type="SAM" id="MobiDB-lite"/>
    </source>
</evidence>
<dbReference type="eggNOG" id="ENOG502ZM78">
    <property type="taxonomic scope" value="Bacteria"/>
</dbReference>
<evidence type="ECO:0008006" key="5">
    <source>
        <dbReference type="Google" id="ProtNLM"/>
    </source>
</evidence>
<keyword evidence="1" id="KW-0175">Coiled coil</keyword>
<dbReference type="Pfam" id="PF06005">
    <property type="entry name" value="ZapB"/>
    <property type="match status" value="1"/>
</dbReference>
<accession>F5YNP6</accession>
<dbReference type="RefSeq" id="WP_015708475.1">
    <property type="nucleotide sequence ID" value="NC_015578.1"/>
</dbReference>
<evidence type="ECO:0000313" key="4">
    <source>
        <dbReference type="Proteomes" id="UP000009223"/>
    </source>
</evidence>
<proteinExistence type="predicted"/>
<keyword evidence="4" id="KW-1185">Reference proteome</keyword>
<dbReference type="GO" id="GO:0005737">
    <property type="term" value="C:cytoplasm"/>
    <property type="evidence" value="ECO:0007669"/>
    <property type="project" value="InterPro"/>
</dbReference>
<dbReference type="GO" id="GO:0090529">
    <property type="term" value="P:cell septum assembly"/>
    <property type="evidence" value="ECO:0007669"/>
    <property type="project" value="InterPro"/>
</dbReference>
<sequence>MVTLEQVRQLEEKIAKAIEYVTRVTGENKLLQGKLDGALKRVSELEGIVQRFKDDQNRIEEGIISALDRLNQFEDAIGKSLSSVQAVVSSSLPSEFSGRTPELTLEVPVNTPVKLSETLAKPPEAQSSPVVDTGPRVPDIFTLDEEDDDEPRNDSEESGAGELDIF</sequence>
<feature type="region of interest" description="Disordered" evidence="2">
    <location>
        <begin position="119"/>
        <end position="166"/>
    </location>
</feature>
<gene>
    <name evidence="3" type="ordered locus">TREPR_1648</name>
</gene>
<protein>
    <recommendedName>
        <fullName evidence="5">Cell division protein ZapB</fullName>
    </recommendedName>
</protein>